<dbReference type="RefSeq" id="XP_013900266.1">
    <property type="nucleotide sequence ID" value="XM_014044812.1"/>
</dbReference>
<keyword evidence="1" id="KW-1133">Transmembrane helix</keyword>
<reference evidence="2 3" key="1">
    <citation type="journal article" date="2013" name="BMC Genomics">
        <title>Reconstruction of the lipid metabolism for the microalga Monoraphidium neglectum from its genome sequence reveals characteristics suitable for biofuel production.</title>
        <authorList>
            <person name="Bogen C."/>
            <person name="Al-Dilaimi A."/>
            <person name="Albersmeier A."/>
            <person name="Wichmann J."/>
            <person name="Grundmann M."/>
            <person name="Rupp O."/>
            <person name="Lauersen K.J."/>
            <person name="Blifernez-Klassen O."/>
            <person name="Kalinowski J."/>
            <person name="Goesmann A."/>
            <person name="Mussgnug J.H."/>
            <person name="Kruse O."/>
        </authorList>
    </citation>
    <scope>NUCLEOTIDE SEQUENCE [LARGE SCALE GENOMIC DNA]</scope>
    <source>
        <strain evidence="2 3">SAG 48.87</strain>
    </source>
</reference>
<feature type="transmembrane region" description="Helical" evidence="1">
    <location>
        <begin position="92"/>
        <end position="113"/>
    </location>
</feature>
<accession>A0A0D2ML11</accession>
<gene>
    <name evidence="2" type="ORF">MNEG_6712</name>
</gene>
<feature type="transmembrane region" description="Helical" evidence="1">
    <location>
        <begin position="54"/>
        <end position="77"/>
    </location>
</feature>
<dbReference type="EMBL" id="KK101338">
    <property type="protein sequence ID" value="KIZ01247.1"/>
    <property type="molecule type" value="Genomic_DNA"/>
</dbReference>
<keyword evidence="1" id="KW-0472">Membrane</keyword>
<feature type="transmembrane region" description="Helical" evidence="1">
    <location>
        <begin position="6"/>
        <end position="33"/>
    </location>
</feature>
<dbReference type="GeneID" id="25739588"/>
<evidence type="ECO:0008006" key="4">
    <source>
        <dbReference type="Google" id="ProtNLM"/>
    </source>
</evidence>
<evidence type="ECO:0000313" key="3">
    <source>
        <dbReference type="Proteomes" id="UP000054498"/>
    </source>
</evidence>
<keyword evidence="1" id="KW-0812">Transmembrane</keyword>
<feature type="transmembrane region" description="Helical" evidence="1">
    <location>
        <begin position="149"/>
        <end position="169"/>
    </location>
</feature>
<feature type="transmembrane region" description="Helical" evidence="1">
    <location>
        <begin position="217"/>
        <end position="235"/>
    </location>
</feature>
<dbReference type="OrthoDB" id="10570774at2759"/>
<proteinExistence type="predicted"/>
<dbReference type="Proteomes" id="UP000054498">
    <property type="component" value="Unassembled WGS sequence"/>
</dbReference>
<dbReference type="AlphaFoldDB" id="A0A0D2ML11"/>
<evidence type="ECO:0000256" key="1">
    <source>
        <dbReference type="SAM" id="Phobius"/>
    </source>
</evidence>
<feature type="transmembrane region" description="Helical" evidence="1">
    <location>
        <begin position="181"/>
        <end position="205"/>
    </location>
</feature>
<protein>
    <recommendedName>
        <fullName evidence="4">TLC domain-containing protein</fullName>
    </recommendedName>
</protein>
<evidence type="ECO:0000313" key="2">
    <source>
        <dbReference type="EMBL" id="KIZ01247.1"/>
    </source>
</evidence>
<sequence>MRSLGYSILVWVPVAGGAVFVLAAAVSLAIMWLPGLWAHFGTLGLEQRLVSSQHALFVVVFGLQIVPYTALVTIYLFERWSADYFTGADDGLVSQPGCIVGALIMSHAFLYCMEGGLRATIKASWLLLLHHTLFFVLLASGLWVGPSMLMVEATVILDLGAVHELPLYFALSSSARLVRAWLVVGMFWYGLTRVVQTGLLIWLLATADPRLQPTAPFVIFVIVAAALTGVQAYTFKIYGVSWRMQGPGQAPESQQLRGRVGWERTQQPGGFRRAASRQGMYKRAPRRAAEARAALSRAREVNGCADAAVAIKDVSSAGGINSLPAGAGLA</sequence>
<name>A0A0D2ML11_9CHLO</name>
<organism evidence="2 3">
    <name type="scientific">Monoraphidium neglectum</name>
    <dbReference type="NCBI Taxonomy" id="145388"/>
    <lineage>
        <taxon>Eukaryota</taxon>
        <taxon>Viridiplantae</taxon>
        <taxon>Chlorophyta</taxon>
        <taxon>core chlorophytes</taxon>
        <taxon>Chlorophyceae</taxon>
        <taxon>CS clade</taxon>
        <taxon>Sphaeropleales</taxon>
        <taxon>Selenastraceae</taxon>
        <taxon>Monoraphidium</taxon>
    </lineage>
</organism>
<dbReference type="KEGG" id="mng:MNEG_6712"/>
<keyword evidence="3" id="KW-1185">Reference proteome</keyword>
<feature type="transmembrane region" description="Helical" evidence="1">
    <location>
        <begin position="125"/>
        <end position="143"/>
    </location>
</feature>